<reference evidence="2" key="1">
    <citation type="submission" date="2025-08" db="UniProtKB">
        <authorList>
            <consortium name="Ensembl"/>
        </authorList>
    </citation>
    <scope>IDENTIFICATION</scope>
</reference>
<dbReference type="Proteomes" id="UP000594220">
    <property type="component" value="Unplaced"/>
</dbReference>
<evidence type="ECO:0000313" key="3">
    <source>
        <dbReference type="Proteomes" id="UP000594220"/>
    </source>
</evidence>
<evidence type="ECO:0000256" key="1">
    <source>
        <dbReference type="SAM" id="MobiDB-lite"/>
    </source>
</evidence>
<name>A0A7M4F6I1_CROPO</name>
<proteinExistence type="predicted"/>
<reference evidence="2" key="2">
    <citation type="submission" date="2025-09" db="UniProtKB">
        <authorList>
            <consortium name="Ensembl"/>
        </authorList>
    </citation>
    <scope>IDENTIFICATION</scope>
</reference>
<evidence type="ECO:0000313" key="2">
    <source>
        <dbReference type="Ensembl" id="ENSCPRP00005018613.1"/>
    </source>
</evidence>
<sequence>LEARWFKSQLFWDILTSPAAYMGTITGCFLLPVKKPPHWYLNPYASWISCSSFAKRMVTYPLFTKVSPVLICLLSTSNKRFKEITSSSISRTGMEGKQASKSLSRRLSQRKTF</sequence>
<protein>
    <submittedName>
        <fullName evidence="2">Uncharacterized protein</fullName>
    </submittedName>
</protein>
<accession>A0A7M4F6I1</accession>
<dbReference type="Ensembl" id="ENSCPRT00005021792.1">
    <property type="protein sequence ID" value="ENSCPRP00005018613.1"/>
    <property type="gene ID" value="ENSCPRG00005013030.1"/>
</dbReference>
<dbReference type="GeneTree" id="ENSGT00390000001858"/>
<feature type="region of interest" description="Disordered" evidence="1">
    <location>
        <begin position="91"/>
        <end position="113"/>
    </location>
</feature>
<organism evidence="2 3">
    <name type="scientific">Crocodylus porosus</name>
    <name type="common">Saltwater crocodile</name>
    <name type="synonym">Estuarine crocodile</name>
    <dbReference type="NCBI Taxonomy" id="8502"/>
    <lineage>
        <taxon>Eukaryota</taxon>
        <taxon>Metazoa</taxon>
        <taxon>Chordata</taxon>
        <taxon>Craniata</taxon>
        <taxon>Vertebrata</taxon>
        <taxon>Euteleostomi</taxon>
        <taxon>Archelosauria</taxon>
        <taxon>Archosauria</taxon>
        <taxon>Crocodylia</taxon>
        <taxon>Longirostres</taxon>
        <taxon>Crocodylidae</taxon>
        <taxon>Crocodylus</taxon>
    </lineage>
</organism>
<feature type="compositionally biased region" description="Basic residues" evidence="1">
    <location>
        <begin position="103"/>
        <end position="113"/>
    </location>
</feature>
<dbReference type="OMA" id="FWDILTS"/>
<dbReference type="AlphaFoldDB" id="A0A7M4F6I1"/>
<keyword evidence="3" id="KW-1185">Reference proteome</keyword>